<proteinExistence type="predicted"/>
<gene>
    <name evidence="1" type="ORF">CEXT_658471</name>
</gene>
<sequence>MPIDLPVIPDSPLNYKLEGCEQCQNEVLEAGLYAFPPKCDVIDIFDVSNQVFYQDNWTRRSIQRLVQTDKGVEDERMCTSPHFPLKRERGTKRDFKTFQHLRQWNLETYVWKK</sequence>
<accession>A0AAV4PW17</accession>
<protein>
    <submittedName>
        <fullName evidence="1">Uncharacterized protein</fullName>
    </submittedName>
</protein>
<name>A0AAV4PW17_CAEEX</name>
<reference evidence="1 2" key="1">
    <citation type="submission" date="2021-06" db="EMBL/GenBank/DDBJ databases">
        <title>Caerostris extrusa draft genome.</title>
        <authorList>
            <person name="Kono N."/>
            <person name="Arakawa K."/>
        </authorList>
    </citation>
    <scope>NUCLEOTIDE SEQUENCE [LARGE SCALE GENOMIC DNA]</scope>
</reference>
<dbReference type="Proteomes" id="UP001054945">
    <property type="component" value="Unassembled WGS sequence"/>
</dbReference>
<dbReference type="AlphaFoldDB" id="A0AAV4PW17"/>
<organism evidence="1 2">
    <name type="scientific">Caerostris extrusa</name>
    <name type="common">Bark spider</name>
    <name type="synonym">Caerostris bankana</name>
    <dbReference type="NCBI Taxonomy" id="172846"/>
    <lineage>
        <taxon>Eukaryota</taxon>
        <taxon>Metazoa</taxon>
        <taxon>Ecdysozoa</taxon>
        <taxon>Arthropoda</taxon>
        <taxon>Chelicerata</taxon>
        <taxon>Arachnida</taxon>
        <taxon>Araneae</taxon>
        <taxon>Araneomorphae</taxon>
        <taxon>Entelegynae</taxon>
        <taxon>Araneoidea</taxon>
        <taxon>Araneidae</taxon>
        <taxon>Caerostris</taxon>
    </lineage>
</organism>
<keyword evidence="2" id="KW-1185">Reference proteome</keyword>
<evidence type="ECO:0000313" key="2">
    <source>
        <dbReference type="Proteomes" id="UP001054945"/>
    </source>
</evidence>
<dbReference type="EMBL" id="BPLR01005170">
    <property type="protein sequence ID" value="GIY00369.1"/>
    <property type="molecule type" value="Genomic_DNA"/>
</dbReference>
<comment type="caution">
    <text evidence="1">The sequence shown here is derived from an EMBL/GenBank/DDBJ whole genome shotgun (WGS) entry which is preliminary data.</text>
</comment>
<evidence type="ECO:0000313" key="1">
    <source>
        <dbReference type="EMBL" id="GIY00369.1"/>
    </source>
</evidence>